<dbReference type="AlphaFoldDB" id="A0A103XCL8"/>
<dbReference type="Proteomes" id="UP000243975">
    <property type="component" value="Unassembled WGS sequence"/>
</dbReference>
<dbReference type="Gramene" id="KVH88268">
    <property type="protein sequence ID" value="KVH88268"/>
    <property type="gene ID" value="Ccrd_024294"/>
</dbReference>
<sequence>MAMGVEEGILESLETTKYNYFLGWSQPFTV</sequence>
<organism evidence="1 2">
    <name type="scientific">Cynara cardunculus var. scolymus</name>
    <name type="common">Globe artichoke</name>
    <name type="synonym">Cynara scolymus</name>
    <dbReference type="NCBI Taxonomy" id="59895"/>
    <lineage>
        <taxon>Eukaryota</taxon>
        <taxon>Viridiplantae</taxon>
        <taxon>Streptophyta</taxon>
        <taxon>Embryophyta</taxon>
        <taxon>Tracheophyta</taxon>
        <taxon>Spermatophyta</taxon>
        <taxon>Magnoliopsida</taxon>
        <taxon>eudicotyledons</taxon>
        <taxon>Gunneridae</taxon>
        <taxon>Pentapetalae</taxon>
        <taxon>asterids</taxon>
        <taxon>campanulids</taxon>
        <taxon>Asterales</taxon>
        <taxon>Asteraceae</taxon>
        <taxon>Carduoideae</taxon>
        <taxon>Cardueae</taxon>
        <taxon>Carduinae</taxon>
        <taxon>Cynara</taxon>
    </lineage>
</organism>
<evidence type="ECO:0000313" key="1">
    <source>
        <dbReference type="EMBL" id="KVH88268.1"/>
    </source>
</evidence>
<keyword evidence="2" id="KW-1185">Reference proteome</keyword>
<protein>
    <submittedName>
        <fullName evidence="1">Uncharacterized protein</fullName>
    </submittedName>
</protein>
<reference evidence="1 2" key="1">
    <citation type="journal article" date="2016" name="Sci. Rep.">
        <title>The genome sequence of the outbreeding globe artichoke constructed de novo incorporating a phase-aware low-pass sequencing strategy of F1 progeny.</title>
        <authorList>
            <person name="Scaglione D."/>
            <person name="Reyes-Chin-Wo S."/>
            <person name="Acquadro A."/>
            <person name="Froenicke L."/>
            <person name="Portis E."/>
            <person name="Beitel C."/>
            <person name="Tirone M."/>
            <person name="Mauro R."/>
            <person name="Lo Monaco A."/>
            <person name="Mauromicale G."/>
            <person name="Faccioli P."/>
            <person name="Cattivelli L."/>
            <person name="Rieseberg L."/>
            <person name="Michelmore R."/>
            <person name="Lanteri S."/>
        </authorList>
    </citation>
    <scope>NUCLEOTIDE SEQUENCE [LARGE SCALE GENOMIC DNA]</scope>
    <source>
        <strain evidence="1">2C</strain>
    </source>
</reference>
<evidence type="ECO:0000313" key="2">
    <source>
        <dbReference type="Proteomes" id="UP000243975"/>
    </source>
</evidence>
<dbReference type="EMBL" id="LEKV01005478">
    <property type="protein sequence ID" value="KVH88268.1"/>
    <property type="molecule type" value="Genomic_DNA"/>
</dbReference>
<accession>A0A103XCL8</accession>
<proteinExistence type="predicted"/>
<gene>
    <name evidence="1" type="ORF">Ccrd_024294</name>
</gene>
<comment type="caution">
    <text evidence="1">The sequence shown here is derived from an EMBL/GenBank/DDBJ whole genome shotgun (WGS) entry which is preliminary data.</text>
</comment>
<name>A0A103XCL8_CYNCS</name>